<keyword evidence="3" id="KW-0010">Activator</keyword>
<dbReference type="InterPro" id="IPR050397">
    <property type="entry name" value="Env_Response_Regulators"/>
</dbReference>
<dbReference type="PANTHER" id="PTHR24567">
    <property type="entry name" value="CRP FAMILY TRANSCRIPTIONAL REGULATORY PROTEIN"/>
    <property type="match status" value="1"/>
</dbReference>
<dbReference type="PROSITE" id="PS51063">
    <property type="entry name" value="HTH_CRP_2"/>
    <property type="match status" value="1"/>
</dbReference>
<dbReference type="Gene3D" id="1.10.10.10">
    <property type="entry name" value="Winged helix-like DNA-binding domain superfamily/Winged helix DNA-binding domain"/>
    <property type="match status" value="1"/>
</dbReference>
<organism evidence="7 8">
    <name type="scientific">Alicyclobacillus macrosporangiidus</name>
    <dbReference type="NCBI Taxonomy" id="392015"/>
    <lineage>
        <taxon>Bacteria</taxon>
        <taxon>Bacillati</taxon>
        <taxon>Bacillota</taxon>
        <taxon>Bacilli</taxon>
        <taxon>Bacillales</taxon>
        <taxon>Alicyclobacillaceae</taxon>
        <taxon>Alicyclobacillus</taxon>
    </lineage>
</organism>
<feature type="domain" description="Cyclic nucleotide-binding" evidence="5">
    <location>
        <begin position="12"/>
        <end position="132"/>
    </location>
</feature>
<dbReference type="AlphaFoldDB" id="A0A1I7F4U9"/>
<keyword evidence="8" id="KW-1185">Reference proteome</keyword>
<proteinExistence type="predicted"/>
<evidence type="ECO:0000313" key="8">
    <source>
        <dbReference type="Proteomes" id="UP000183508"/>
    </source>
</evidence>
<dbReference type="PRINTS" id="PR00034">
    <property type="entry name" value="HTHCRP"/>
</dbReference>
<dbReference type="SUPFAM" id="SSF51206">
    <property type="entry name" value="cAMP-binding domain-like"/>
    <property type="match status" value="1"/>
</dbReference>
<dbReference type="CDD" id="cd00038">
    <property type="entry name" value="CAP_ED"/>
    <property type="match status" value="1"/>
</dbReference>
<dbReference type="PROSITE" id="PS50042">
    <property type="entry name" value="CNMP_BINDING_3"/>
    <property type="match status" value="1"/>
</dbReference>
<dbReference type="InterPro" id="IPR036388">
    <property type="entry name" value="WH-like_DNA-bd_sf"/>
</dbReference>
<evidence type="ECO:0000313" key="7">
    <source>
        <dbReference type="EMBL" id="SFU31258.1"/>
    </source>
</evidence>
<dbReference type="SMART" id="SM00100">
    <property type="entry name" value="cNMP"/>
    <property type="match status" value="1"/>
</dbReference>
<name>A0A1I7F4U9_9BACL</name>
<dbReference type="InterPro" id="IPR000595">
    <property type="entry name" value="cNMP-bd_dom"/>
</dbReference>
<keyword evidence="4" id="KW-0804">Transcription</keyword>
<dbReference type="EMBL" id="FPBV01000001">
    <property type="protein sequence ID" value="SFU31258.1"/>
    <property type="molecule type" value="Genomic_DNA"/>
</dbReference>
<dbReference type="InterPro" id="IPR036390">
    <property type="entry name" value="WH_DNA-bd_sf"/>
</dbReference>
<dbReference type="RefSeq" id="WP_083430034.1">
    <property type="nucleotide sequence ID" value="NZ_FPBV01000001.1"/>
</dbReference>
<dbReference type="SUPFAM" id="SSF46785">
    <property type="entry name" value="Winged helix' DNA-binding domain"/>
    <property type="match status" value="1"/>
</dbReference>
<dbReference type="GO" id="GO:0005829">
    <property type="term" value="C:cytosol"/>
    <property type="evidence" value="ECO:0007669"/>
    <property type="project" value="TreeGrafter"/>
</dbReference>
<keyword evidence="2" id="KW-0238">DNA-binding</keyword>
<dbReference type="PANTHER" id="PTHR24567:SF26">
    <property type="entry name" value="REGULATORY PROTEIN YEIL"/>
    <property type="match status" value="1"/>
</dbReference>
<feature type="domain" description="HTH crp-type" evidence="6">
    <location>
        <begin position="146"/>
        <end position="221"/>
    </location>
</feature>
<sequence>MDALQMLREIELFRGLTAEELQRVHVLAAERRFERGEYVFMEGDEREAVYFIRRGLIKIFKVDEQGREHIVNILGGGQMFPHVGFFQEGPYPGTAQAMERSILLAIRTAAFDNLLVEYPDIARKVMRVMGQRILQLQAKLQELAVFDARERVVALIRHFAEEHGEVRPDGVYLRLPVTHGEMARMVGMTRESVNRIWNQLRREGVLRGHRDEWMVHLDRLRRA</sequence>
<dbReference type="OrthoDB" id="9810708at2"/>
<evidence type="ECO:0000256" key="3">
    <source>
        <dbReference type="ARBA" id="ARBA00023159"/>
    </source>
</evidence>
<dbReference type="STRING" id="392015.SAMN05421543_10165"/>
<accession>A0A1I7F4U9</accession>
<evidence type="ECO:0000259" key="6">
    <source>
        <dbReference type="PROSITE" id="PS51063"/>
    </source>
</evidence>
<protein>
    <submittedName>
        <fullName evidence="7">CRP/FNR family transcriptional regulator, anaerobic regulatory protein</fullName>
    </submittedName>
</protein>
<dbReference type="GO" id="GO:0003677">
    <property type="term" value="F:DNA binding"/>
    <property type="evidence" value="ECO:0007669"/>
    <property type="project" value="UniProtKB-KW"/>
</dbReference>
<evidence type="ECO:0000259" key="5">
    <source>
        <dbReference type="PROSITE" id="PS50042"/>
    </source>
</evidence>
<dbReference type="Proteomes" id="UP000183508">
    <property type="component" value="Unassembled WGS sequence"/>
</dbReference>
<dbReference type="InterPro" id="IPR014710">
    <property type="entry name" value="RmlC-like_jellyroll"/>
</dbReference>
<dbReference type="Gene3D" id="2.60.120.10">
    <property type="entry name" value="Jelly Rolls"/>
    <property type="match status" value="1"/>
</dbReference>
<keyword evidence="1" id="KW-0805">Transcription regulation</keyword>
<dbReference type="InterPro" id="IPR018490">
    <property type="entry name" value="cNMP-bd_dom_sf"/>
</dbReference>
<dbReference type="GO" id="GO:0003700">
    <property type="term" value="F:DNA-binding transcription factor activity"/>
    <property type="evidence" value="ECO:0007669"/>
    <property type="project" value="TreeGrafter"/>
</dbReference>
<evidence type="ECO:0000256" key="4">
    <source>
        <dbReference type="ARBA" id="ARBA00023163"/>
    </source>
</evidence>
<evidence type="ECO:0000256" key="1">
    <source>
        <dbReference type="ARBA" id="ARBA00023015"/>
    </source>
</evidence>
<dbReference type="Pfam" id="PF00027">
    <property type="entry name" value="cNMP_binding"/>
    <property type="match status" value="1"/>
</dbReference>
<dbReference type="SMART" id="SM00419">
    <property type="entry name" value="HTH_CRP"/>
    <property type="match status" value="1"/>
</dbReference>
<dbReference type="InterPro" id="IPR012318">
    <property type="entry name" value="HTH_CRP"/>
</dbReference>
<reference evidence="8" key="1">
    <citation type="submission" date="2016-10" db="EMBL/GenBank/DDBJ databases">
        <authorList>
            <person name="Varghese N."/>
        </authorList>
    </citation>
    <scope>NUCLEOTIDE SEQUENCE [LARGE SCALE GENOMIC DNA]</scope>
    <source>
        <strain evidence="8">DSM 17980</strain>
    </source>
</reference>
<evidence type="ECO:0000256" key="2">
    <source>
        <dbReference type="ARBA" id="ARBA00023125"/>
    </source>
</evidence>
<gene>
    <name evidence="7" type="ORF">SAMN05421543_10165</name>
</gene>
<dbReference type="Pfam" id="PF13545">
    <property type="entry name" value="HTH_Crp_2"/>
    <property type="match status" value="1"/>
</dbReference>